<evidence type="ECO:0000259" key="2">
    <source>
        <dbReference type="Pfam" id="PF02275"/>
    </source>
</evidence>
<organism evidence="3 4">
    <name type="scientific">Yersinia enterocolitica</name>
    <dbReference type="NCBI Taxonomy" id="630"/>
    <lineage>
        <taxon>Bacteria</taxon>
        <taxon>Pseudomonadati</taxon>
        <taxon>Pseudomonadota</taxon>
        <taxon>Gammaproteobacteria</taxon>
        <taxon>Enterobacterales</taxon>
        <taxon>Yersiniaceae</taxon>
        <taxon>Yersinia</taxon>
    </lineage>
</organism>
<dbReference type="InterPro" id="IPR029132">
    <property type="entry name" value="CBAH/NAAA_C"/>
</dbReference>
<keyword evidence="1" id="KW-0378">Hydrolase</keyword>
<feature type="domain" description="Choloylglycine hydrolase/NAAA C-terminal" evidence="2">
    <location>
        <begin position="4"/>
        <end position="101"/>
    </location>
</feature>
<dbReference type="SUPFAM" id="SSF56235">
    <property type="entry name" value="N-terminal nucleophile aminohydrolases (Ntn hydrolases)"/>
    <property type="match status" value="1"/>
</dbReference>
<dbReference type="AlphaFoldDB" id="A0A0H5H6W0"/>
<accession>A0A0H5H6W0</accession>
<reference evidence="3 4" key="1">
    <citation type="submission" date="2015-03" db="EMBL/GenBank/DDBJ databases">
        <authorList>
            <person name="Murphy D."/>
        </authorList>
    </citation>
    <scope>NUCLEOTIDE SEQUENCE [LARGE SCALE GENOMIC DNA]</scope>
    <source>
        <strain evidence="3 4">IP26249</strain>
    </source>
</reference>
<dbReference type="InterPro" id="IPR029055">
    <property type="entry name" value="Ntn_hydrolases_N"/>
</dbReference>
<proteinExistence type="predicted"/>
<name>A0A0H5H6W0_YEREN</name>
<dbReference type="Proteomes" id="UP000048841">
    <property type="component" value="Unassembled WGS sequence"/>
</dbReference>
<evidence type="ECO:0000313" key="3">
    <source>
        <dbReference type="EMBL" id="CFQ56736.1"/>
    </source>
</evidence>
<sequence length="112" mass="12553">MYFIHIKAKNDTVIVSRTMDFGIPLNPAFYIHKRGDSLDSSISVDGRSIDMPELDIGKSLYGYVDVGVIYKFILFTNRIMTDGMNEAGLNASMLFIENTKYQQVGMTASLTL</sequence>
<gene>
    <name evidence="3" type="ORF">ERS137941_01043</name>
</gene>
<protein>
    <submittedName>
        <fullName evidence="3">Penicillin V acylase and related amidases</fullName>
    </submittedName>
</protein>
<dbReference type="EMBL" id="CGBR01000005">
    <property type="protein sequence ID" value="CFQ56736.1"/>
    <property type="molecule type" value="Genomic_DNA"/>
</dbReference>
<dbReference type="Gene3D" id="3.60.60.10">
    <property type="entry name" value="Penicillin V Acylase, Chain A"/>
    <property type="match status" value="1"/>
</dbReference>
<dbReference type="Pfam" id="PF02275">
    <property type="entry name" value="CBAH"/>
    <property type="match status" value="1"/>
</dbReference>
<dbReference type="GO" id="GO:0016787">
    <property type="term" value="F:hydrolase activity"/>
    <property type="evidence" value="ECO:0007669"/>
    <property type="project" value="UniProtKB-KW"/>
</dbReference>
<evidence type="ECO:0000313" key="4">
    <source>
        <dbReference type="Proteomes" id="UP000048841"/>
    </source>
</evidence>
<dbReference type="RefSeq" id="WP_038892548.1">
    <property type="nucleotide sequence ID" value="NZ_CGBR01000005.1"/>
</dbReference>
<evidence type="ECO:0000256" key="1">
    <source>
        <dbReference type="ARBA" id="ARBA00022801"/>
    </source>
</evidence>